<gene>
    <name evidence="3" type="ORF">GCM10007298_13330</name>
</gene>
<dbReference type="Pfam" id="PF14231">
    <property type="entry name" value="GXWXG"/>
    <property type="match status" value="1"/>
</dbReference>
<evidence type="ECO:0008006" key="5">
    <source>
        <dbReference type="Google" id="ProtNLM"/>
    </source>
</evidence>
<evidence type="ECO:0000313" key="3">
    <source>
        <dbReference type="EMBL" id="GGF18675.1"/>
    </source>
</evidence>
<reference evidence="4" key="1">
    <citation type="journal article" date="2019" name="Int. J. Syst. Evol. Microbiol.">
        <title>The Global Catalogue of Microorganisms (GCM) 10K type strain sequencing project: providing services to taxonomists for standard genome sequencing and annotation.</title>
        <authorList>
            <consortium name="The Broad Institute Genomics Platform"/>
            <consortium name="The Broad Institute Genome Sequencing Center for Infectious Disease"/>
            <person name="Wu L."/>
            <person name="Ma J."/>
        </authorList>
    </citation>
    <scope>NUCLEOTIDE SEQUENCE [LARGE SCALE GENOMIC DNA]</scope>
    <source>
        <strain evidence="4">CCM 7855</strain>
    </source>
</reference>
<evidence type="ECO:0000313" key="4">
    <source>
        <dbReference type="Proteomes" id="UP000632454"/>
    </source>
</evidence>
<dbReference type="InterPro" id="IPR025568">
    <property type="entry name" value="DUF4334"/>
</dbReference>
<feature type="domain" description="GXWXG" evidence="1">
    <location>
        <begin position="29"/>
        <end position="87"/>
    </location>
</feature>
<name>A0ABQ1UJM1_9NOCA</name>
<dbReference type="InterPro" id="IPR025951">
    <property type="entry name" value="GXWXG_dom"/>
</dbReference>
<evidence type="ECO:0000259" key="1">
    <source>
        <dbReference type="Pfam" id="PF14231"/>
    </source>
</evidence>
<sequence>MGMDVTAAVEKFNAIAASGEVSTTDLLDEIWAPLPTVAVEEMLGAWRGGELPSGHAMDGALEKARWYGKTFDSVTDVKPLICRDDTGELFSNIDLGKGEASLWPVEFRGEVTASMVYDGQPVIDHFKRVDEQTVMGIMNGKSSLVRDHHYYFYLRRD</sequence>
<dbReference type="Proteomes" id="UP000632454">
    <property type="component" value="Unassembled WGS sequence"/>
</dbReference>
<dbReference type="Gene3D" id="2.40.128.580">
    <property type="entry name" value="GXWXG domain"/>
    <property type="match status" value="1"/>
</dbReference>
<accession>A0ABQ1UJM1</accession>
<evidence type="ECO:0000259" key="2">
    <source>
        <dbReference type="Pfam" id="PF14232"/>
    </source>
</evidence>
<dbReference type="Pfam" id="PF14232">
    <property type="entry name" value="DUF4334"/>
    <property type="match status" value="1"/>
</dbReference>
<feature type="domain" description="DUF4334" evidence="2">
    <location>
        <begin position="98"/>
        <end position="156"/>
    </location>
</feature>
<proteinExistence type="predicted"/>
<comment type="caution">
    <text evidence="3">The sequence shown here is derived from an EMBL/GenBank/DDBJ whole genome shotgun (WGS) entry which is preliminary data.</text>
</comment>
<keyword evidence="4" id="KW-1185">Reference proteome</keyword>
<organism evidence="3 4">
    <name type="scientific">Williamsia phyllosphaerae</name>
    <dbReference type="NCBI Taxonomy" id="885042"/>
    <lineage>
        <taxon>Bacteria</taxon>
        <taxon>Bacillati</taxon>
        <taxon>Actinomycetota</taxon>
        <taxon>Actinomycetes</taxon>
        <taxon>Mycobacteriales</taxon>
        <taxon>Nocardiaceae</taxon>
        <taxon>Williamsia</taxon>
    </lineage>
</organism>
<protein>
    <recommendedName>
        <fullName evidence="5">GXWXG protein</fullName>
    </recommendedName>
</protein>
<dbReference type="EMBL" id="BMCS01000001">
    <property type="protein sequence ID" value="GGF18675.1"/>
    <property type="molecule type" value="Genomic_DNA"/>
</dbReference>